<dbReference type="Pfam" id="PF14689">
    <property type="entry name" value="SPOB_a"/>
    <property type="match status" value="1"/>
</dbReference>
<evidence type="ECO:0000256" key="13">
    <source>
        <dbReference type="ARBA" id="ARBA00023136"/>
    </source>
</evidence>
<evidence type="ECO:0000256" key="4">
    <source>
        <dbReference type="ARBA" id="ARBA00022475"/>
    </source>
</evidence>
<evidence type="ECO:0000256" key="5">
    <source>
        <dbReference type="ARBA" id="ARBA00022553"/>
    </source>
</evidence>
<keyword evidence="8" id="KW-0547">Nucleotide-binding</keyword>
<dbReference type="SMART" id="SM00091">
    <property type="entry name" value="PAS"/>
    <property type="match status" value="1"/>
</dbReference>
<dbReference type="PROSITE" id="PS50109">
    <property type="entry name" value="HIS_KIN"/>
    <property type="match status" value="1"/>
</dbReference>
<evidence type="ECO:0000256" key="11">
    <source>
        <dbReference type="ARBA" id="ARBA00022989"/>
    </source>
</evidence>
<dbReference type="Gene3D" id="3.30.565.10">
    <property type="entry name" value="Histidine kinase-like ATPase, C-terminal domain"/>
    <property type="match status" value="1"/>
</dbReference>
<keyword evidence="4" id="KW-1003">Cell membrane</keyword>
<comment type="catalytic activity">
    <reaction evidence="1">
        <text>ATP + protein L-histidine = ADP + protein N-phospho-L-histidine.</text>
        <dbReference type="EC" id="2.7.13.3"/>
    </reaction>
</comment>
<protein>
    <recommendedName>
        <fullName evidence="3">histidine kinase</fullName>
        <ecNumber evidence="3">2.7.13.3</ecNumber>
    </recommendedName>
</protein>
<dbReference type="InterPro" id="IPR000014">
    <property type="entry name" value="PAS"/>
</dbReference>
<dbReference type="PANTHER" id="PTHR43547:SF10">
    <property type="entry name" value="SENSOR HISTIDINE KINASE DCUS"/>
    <property type="match status" value="1"/>
</dbReference>
<evidence type="ECO:0000313" key="15">
    <source>
        <dbReference type="EMBL" id="SEB49007.1"/>
    </source>
</evidence>
<dbReference type="Gene3D" id="1.10.287.130">
    <property type="match status" value="1"/>
</dbReference>
<dbReference type="InterPro" id="IPR003594">
    <property type="entry name" value="HATPase_dom"/>
</dbReference>
<dbReference type="GO" id="GO:0005524">
    <property type="term" value="F:ATP binding"/>
    <property type="evidence" value="ECO:0007669"/>
    <property type="project" value="UniProtKB-KW"/>
</dbReference>
<name>A0A1H4JS89_9MICC</name>
<evidence type="ECO:0000256" key="7">
    <source>
        <dbReference type="ARBA" id="ARBA00022692"/>
    </source>
</evidence>
<dbReference type="SMART" id="SM00387">
    <property type="entry name" value="HATPase_c"/>
    <property type="match status" value="1"/>
</dbReference>
<keyword evidence="9 15" id="KW-0418">Kinase</keyword>
<dbReference type="EC" id="2.7.13.3" evidence="3"/>
<dbReference type="InterPro" id="IPR036890">
    <property type="entry name" value="HATPase_C_sf"/>
</dbReference>
<evidence type="ECO:0000256" key="3">
    <source>
        <dbReference type="ARBA" id="ARBA00012438"/>
    </source>
</evidence>
<evidence type="ECO:0000256" key="6">
    <source>
        <dbReference type="ARBA" id="ARBA00022679"/>
    </source>
</evidence>
<evidence type="ECO:0000256" key="2">
    <source>
        <dbReference type="ARBA" id="ARBA00004651"/>
    </source>
</evidence>
<dbReference type="SUPFAM" id="SSF55874">
    <property type="entry name" value="ATPase domain of HSP90 chaperone/DNA topoisomerase II/histidine kinase"/>
    <property type="match status" value="1"/>
</dbReference>
<dbReference type="Pfam" id="PF08448">
    <property type="entry name" value="PAS_4"/>
    <property type="match status" value="1"/>
</dbReference>
<dbReference type="EMBL" id="FNSN01000003">
    <property type="protein sequence ID" value="SEB49007.1"/>
    <property type="molecule type" value="Genomic_DNA"/>
</dbReference>
<keyword evidence="13" id="KW-0472">Membrane</keyword>
<dbReference type="CDD" id="cd00130">
    <property type="entry name" value="PAS"/>
    <property type="match status" value="1"/>
</dbReference>
<keyword evidence="6" id="KW-0808">Transferase</keyword>
<dbReference type="Pfam" id="PF02518">
    <property type="entry name" value="HATPase_c"/>
    <property type="match status" value="1"/>
</dbReference>
<dbReference type="SUPFAM" id="SSF55785">
    <property type="entry name" value="PYP-like sensor domain (PAS domain)"/>
    <property type="match status" value="1"/>
</dbReference>
<evidence type="ECO:0000256" key="12">
    <source>
        <dbReference type="ARBA" id="ARBA00023012"/>
    </source>
</evidence>
<dbReference type="InterPro" id="IPR035965">
    <property type="entry name" value="PAS-like_dom_sf"/>
</dbReference>
<dbReference type="GO" id="GO:0000155">
    <property type="term" value="F:phosphorelay sensor kinase activity"/>
    <property type="evidence" value="ECO:0007669"/>
    <property type="project" value="InterPro"/>
</dbReference>
<reference evidence="15 16" key="1">
    <citation type="submission" date="2016-10" db="EMBL/GenBank/DDBJ databases">
        <authorList>
            <person name="de Groot N.N."/>
        </authorList>
    </citation>
    <scope>NUCLEOTIDE SEQUENCE [LARGE SCALE GENOMIC DNA]</scope>
    <source>
        <strain evidence="15 16">DSM 10495</strain>
    </source>
</reference>
<dbReference type="InterPro" id="IPR033463">
    <property type="entry name" value="sCache_3"/>
</dbReference>
<keyword evidence="12" id="KW-0902">Two-component regulatory system</keyword>
<keyword evidence="16" id="KW-1185">Reference proteome</keyword>
<dbReference type="SUPFAM" id="SSF103190">
    <property type="entry name" value="Sensory domain-like"/>
    <property type="match status" value="1"/>
</dbReference>
<keyword evidence="7" id="KW-0812">Transmembrane</keyword>
<dbReference type="STRING" id="156980.SAMN04489745_0347"/>
<keyword evidence="5" id="KW-0597">Phosphoprotein</keyword>
<evidence type="ECO:0000256" key="8">
    <source>
        <dbReference type="ARBA" id="ARBA00022741"/>
    </source>
</evidence>
<dbReference type="InterPro" id="IPR013656">
    <property type="entry name" value="PAS_4"/>
</dbReference>
<keyword evidence="11" id="KW-1133">Transmembrane helix</keyword>
<dbReference type="GO" id="GO:0005886">
    <property type="term" value="C:plasma membrane"/>
    <property type="evidence" value="ECO:0007669"/>
    <property type="project" value="UniProtKB-SubCell"/>
</dbReference>
<proteinExistence type="predicted"/>
<evidence type="ECO:0000256" key="9">
    <source>
        <dbReference type="ARBA" id="ARBA00022777"/>
    </source>
</evidence>
<dbReference type="SUPFAM" id="SSF55890">
    <property type="entry name" value="Sporulation response regulatory protein Spo0B"/>
    <property type="match status" value="1"/>
</dbReference>
<dbReference type="InterPro" id="IPR016120">
    <property type="entry name" value="Sig_transdc_His_kin_SpoOB"/>
</dbReference>
<comment type="subcellular location">
    <subcellularLocation>
        <location evidence="2">Cell membrane</location>
        <topology evidence="2">Multi-pass membrane protein</topology>
    </subcellularLocation>
</comment>
<dbReference type="Pfam" id="PF17203">
    <property type="entry name" value="sCache_3_2"/>
    <property type="match status" value="1"/>
</dbReference>
<evidence type="ECO:0000259" key="14">
    <source>
        <dbReference type="PROSITE" id="PS50109"/>
    </source>
</evidence>
<evidence type="ECO:0000256" key="1">
    <source>
        <dbReference type="ARBA" id="ARBA00000085"/>
    </source>
</evidence>
<organism evidence="15 16">
    <name type="scientific">Arthrobacter woluwensis</name>
    <dbReference type="NCBI Taxonomy" id="156980"/>
    <lineage>
        <taxon>Bacteria</taxon>
        <taxon>Bacillati</taxon>
        <taxon>Actinomycetota</taxon>
        <taxon>Actinomycetes</taxon>
        <taxon>Micrococcales</taxon>
        <taxon>Micrococcaceae</taxon>
        <taxon>Arthrobacter</taxon>
    </lineage>
</organism>
<dbReference type="PANTHER" id="PTHR43547">
    <property type="entry name" value="TWO-COMPONENT HISTIDINE KINASE"/>
    <property type="match status" value="1"/>
</dbReference>
<keyword evidence="10" id="KW-0067">ATP-binding</keyword>
<dbReference type="PRINTS" id="PR00344">
    <property type="entry name" value="BCTRLSENSOR"/>
</dbReference>
<sequence>MSLAAQYLVLQLLIVLAVLVGVIAVSLAQSEDTFERVEGRRALSAAESVAAMPAVRTLLPTAQPGHGAALPAVAESARTVSGSNFVLLVRPDRVILTTPDPSLLGTRLDLGQSHVLEGRAWTGAADVSGHRALVAHVPVLSDGGELVGFVAVGREYPSVLDRLGEALPDLVTYLGVSLALGAAGSVLLSRRVKKQTLGLEPEEIVGLVEHREAILHGVKEGVLALDQKQRITLLNESARAMLGLPRSAEGHSLEELGVDLRLREVLAGEDAVEDRIVLAGERLVSLNRRPVVNRGREIGSVTTLRDRTELAALEQELGATRSATDTLRAQTHEFANQLHTISGLIQLGEYDDVLRFVDGVRLSRTKLYDEVTERLQDPAVAALVIAKASLAAERAVPLDLDLESRLGRVGEGLSRDLCTVVGNLVDNALDAVTGRPDARVTLLISDDGGHVGVRVRDTGPGVAGDKMSEVFRQGYTTKDALGEGGHGFGLAITQLVCRRRGGDVEVLNDGGAVFTAVLGRSVEAGDGPPERERAEA</sequence>
<dbReference type="InterPro" id="IPR004358">
    <property type="entry name" value="Sig_transdc_His_kin-like_C"/>
</dbReference>
<feature type="domain" description="Histidine kinase" evidence="14">
    <location>
        <begin position="329"/>
        <end position="522"/>
    </location>
</feature>
<dbReference type="AlphaFoldDB" id="A0A1H4JS89"/>
<accession>A0A1H4JS89</accession>
<dbReference type="InterPro" id="IPR029151">
    <property type="entry name" value="Sensor-like_sf"/>
</dbReference>
<dbReference type="Proteomes" id="UP000182652">
    <property type="component" value="Unassembled WGS sequence"/>
</dbReference>
<dbReference type="RefSeq" id="WP_066213237.1">
    <property type="nucleotide sequence ID" value="NZ_FNSN01000003.1"/>
</dbReference>
<dbReference type="Gene3D" id="3.30.450.20">
    <property type="entry name" value="PAS domain"/>
    <property type="match status" value="2"/>
</dbReference>
<gene>
    <name evidence="15" type="ORF">SAMN04489745_0347</name>
</gene>
<dbReference type="InterPro" id="IPR005467">
    <property type="entry name" value="His_kinase_dom"/>
</dbReference>
<dbReference type="InterPro" id="IPR039506">
    <property type="entry name" value="SPOB_a"/>
</dbReference>
<evidence type="ECO:0000313" key="16">
    <source>
        <dbReference type="Proteomes" id="UP000182652"/>
    </source>
</evidence>
<evidence type="ECO:0000256" key="10">
    <source>
        <dbReference type="ARBA" id="ARBA00022840"/>
    </source>
</evidence>